<accession>C6XCN3</accession>
<protein>
    <submittedName>
        <fullName evidence="2">Uncharacterized protein</fullName>
    </submittedName>
</protein>
<dbReference type="STRING" id="582744.Msip34_1061"/>
<proteinExistence type="predicted"/>
<dbReference type="HOGENOM" id="CLU_3382665_0_0_4"/>
<dbReference type="Proteomes" id="UP000002743">
    <property type="component" value="Chromosome"/>
</dbReference>
<dbReference type="AlphaFoldDB" id="C6XCN3"/>
<reference evidence="3" key="1">
    <citation type="submission" date="2009-07" db="EMBL/GenBank/DDBJ databases">
        <title>Complete sequence of chromosome of Methylovorus sp. SIP3-4.</title>
        <authorList>
            <person name="Lucas S."/>
            <person name="Copeland A."/>
            <person name="Lapidus A."/>
            <person name="Glavina del Rio T."/>
            <person name="Tice H."/>
            <person name="Bruce D."/>
            <person name="Goodwin L."/>
            <person name="Pitluck S."/>
            <person name="Clum A."/>
            <person name="Larimer F."/>
            <person name="Land M."/>
            <person name="Hauser L."/>
            <person name="Kyrpides N."/>
            <person name="Mikhailova N."/>
            <person name="Kayluzhnaya M."/>
            <person name="Chistoserdova L."/>
        </authorList>
    </citation>
    <scope>NUCLEOTIDE SEQUENCE [LARGE SCALE GENOMIC DNA]</scope>
    <source>
        <strain evidence="3">SIP3-4</strain>
    </source>
</reference>
<dbReference type="KEGG" id="mei:Msip34_1061"/>
<evidence type="ECO:0000256" key="1">
    <source>
        <dbReference type="SAM" id="Phobius"/>
    </source>
</evidence>
<evidence type="ECO:0000313" key="3">
    <source>
        <dbReference type="Proteomes" id="UP000002743"/>
    </source>
</evidence>
<keyword evidence="3" id="KW-1185">Reference proteome</keyword>
<organism evidence="2 3">
    <name type="scientific">Methylovorus glucosotrophus (strain SIP3-4)</name>
    <dbReference type="NCBI Taxonomy" id="582744"/>
    <lineage>
        <taxon>Bacteria</taxon>
        <taxon>Pseudomonadati</taxon>
        <taxon>Pseudomonadota</taxon>
        <taxon>Betaproteobacteria</taxon>
        <taxon>Nitrosomonadales</taxon>
        <taxon>Methylophilaceae</taxon>
        <taxon>Methylovorus</taxon>
    </lineage>
</organism>
<reference evidence="2 3" key="2">
    <citation type="journal article" date="2011" name="J. Bacteriol.">
        <title>Genomes of three methylotrophs from a single niche uncover genetic and metabolic divergence of Methylophilaceae.</title>
        <authorList>
            <person name="Lapidus A."/>
            <person name="Clum A."/>
            <person name="Labutti K."/>
            <person name="Kaluzhnaya M.G."/>
            <person name="Lim S."/>
            <person name="Beck D.A."/>
            <person name="Glavina Del Rio T."/>
            <person name="Nolan M."/>
            <person name="Mavromatis K."/>
            <person name="Huntemann M."/>
            <person name="Lucas S."/>
            <person name="Lidstrom M.E."/>
            <person name="Ivanova N."/>
            <person name="Chistoserdova L."/>
        </authorList>
    </citation>
    <scope>NUCLEOTIDE SEQUENCE [LARGE SCALE GENOMIC DNA]</scope>
    <source>
        <strain evidence="2 3">SIP3-4</strain>
    </source>
</reference>
<name>C6XCN3_METGS</name>
<evidence type="ECO:0000313" key="2">
    <source>
        <dbReference type="EMBL" id="ACT50308.1"/>
    </source>
</evidence>
<dbReference type="EMBL" id="CP001674">
    <property type="protein sequence ID" value="ACT50308.1"/>
    <property type="molecule type" value="Genomic_DNA"/>
</dbReference>
<feature type="transmembrane region" description="Helical" evidence="1">
    <location>
        <begin position="6"/>
        <end position="31"/>
    </location>
</feature>
<keyword evidence="1" id="KW-1133">Transmembrane helix</keyword>
<sequence length="33" mass="3740">MTPMDIFNTLLILLYLLTSYLVAAYCIYLGAKP</sequence>
<gene>
    <name evidence="2" type="ordered locus">Msip34_1061</name>
</gene>
<keyword evidence="1" id="KW-0472">Membrane</keyword>
<keyword evidence="1" id="KW-0812">Transmembrane</keyword>